<protein>
    <submittedName>
        <fullName evidence="1">Uncharacterized protein</fullName>
    </submittedName>
</protein>
<evidence type="ECO:0000313" key="1">
    <source>
        <dbReference type="EMBL" id="TYK27783.1"/>
    </source>
</evidence>
<dbReference type="AlphaFoldDB" id="A0A5D3DVT5"/>
<evidence type="ECO:0000313" key="2">
    <source>
        <dbReference type="Proteomes" id="UP000321947"/>
    </source>
</evidence>
<accession>A0A5D3DVT5</accession>
<name>A0A5D3DVT5_CUCMM</name>
<gene>
    <name evidence="1" type="ORF">E5676_scaffold1142G00520</name>
</gene>
<sequence length="83" mass="9112">MMEWIEKKKEKEIEKVTESIVDKIVEGVAIAIVSELIVGGGKFVKALGGYSGEIAGEFCILSENYSSTRNETVDQGLLPHGRR</sequence>
<proteinExistence type="predicted"/>
<comment type="caution">
    <text evidence="1">The sequence shown here is derived from an EMBL/GenBank/DDBJ whole genome shotgun (WGS) entry which is preliminary data.</text>
</comment>
<dbReference type="EMBL" id="SSTD01002518">
    <property type="protein sequence ID" value="TYK27783.1"/>
    <property type="molecule type" value="Genomic_DNA"/>
</dbReference>
<reference evidence="1 2" key="1">
    <citation type="submission" date="2019-08" db="EMBL/GenBank/DDBJ databases">
        <title>Draft genome sequences of two oriental melons (Cucumis melo L. var makuwa).</title>
        <authorList>
            <person name="Kwon S.-Y."/>
        </authorList>
    </citation>
    <scope>NUCLEOTIDE SEQUENCE [LARGE SCALE GENOMIC DNA]</scope>
    <source>
        <strain evidence="2">cv. Chang Bougi</strain>
        <tissue evidence="1">Leaf</tissue>
    </source>
</reference>
<organism evidence="1 2">
    <name type="scientific">Cucumis melo var. makuwa</name>
    <name type="common">Oriental melon</name>
    <dbReference type="NCBI Taxonomy" id="1194695"/>
    <lineage>
        <taxon>Eukaryota</taxon>
        <taxon>Viridiplantae</taxon>
        <taxon>Streptophyta</taxon>
        <taxon>Embryophyta</taxon>
        <taxon>Tracheophyta</taxon>
        <taxon>Spermatophyta</taxon>
        <taxon>Magnoliopsida</taxon>
        <taxon>eudicotyledons</taxon>
        <taxon>Gunneridae</taxon>
        <taxon>Pentapetalae</taxon>
        <taxon>rosids</taxon>
        <taxon>fabids</taxon>
        <taxon>Cucurbitales</taxon>
        <taxon>Cucurbitaceae</taxon>
        <taxon>Benincaseae</taxon>
        <taxon>Cucumis</taxon>
    </lineage>
</organism>
<dbReference type="Proteomes" id="UP000321947">
    <property type="component" value="Unassembled WGS sequence"/>
</dbReference>